<sequence length="219" mass="24962">MFVKTETTDNEKHCVRERVTCSLMAHRPTQCVSKSESKAMKELRTVKQIIIKPSDKRRPTVVRNREDCTERAKARLDDEDICRPAQDTQAKAVANRLNKLHGEFKRHNEITDDERCQMKPTDTALAPSYRLPKIHKPNVPRRSIVALNGSLTYNLTMDVLETKMPPKQFDCLSPLCLQISGRPPRSADSIGRTDCIFLRDVIILINSAEFRTGCLAQET</sequence>
<reference evidence="1 2" key="2">
    <citation type="submission" date="2018-11" db="EMBL/GenBank/DDBJ databases">
        <authorList>
            <consortium name="Pathogen Informatics"/>
        </authorList>
    </citation>
    <scope>NUCLEOTIDE SEQUENCE [LARGE SCALE GENOMIC DNA]</scope>
    <source>
        <strain evidence="1 2">NST_G2</strain>
    </source>
</reference>
<accession>A0A183T5J8</accession>
<gene>
    <name evidence="1" type="ORF">SSLN_LOCUS11746</name>
</gene>
<proteinExistence type="predicted"/>
<protein>
    <submittedName>
        <fullName evidence="3">PDZ domain-containing protein</fullName>
    </submittedName>
</protein>
<dbReference type="Proteomes" id="UP000275846">
    <property type="component" value="Unassembled WGS sequence"/>
</dbReference>
<dbReference type="WBParaSite" id="SSLN_0001219101-mRNA-1">
    <property type="protein sequence ID" value="SSLN_0001219101-mRNA-1"/>
    <property type="gene ID" value="SSLN_0001219101"/>
</dbReference>
<keyword evidence="2" id="KW-1185">Reference proteome</keyword>
<dbReference type="AlphaFoldDB" id="A0A183T5J8"/>
<evidence type="ECO:0000313" key="2">
    <source>
        <dbReference type="Proteomes" id="UP000275846"/>
    </source>
</evidence>
<evidence type="ECO:0000313" key="3">
    <source>
        <dbReference type="WBParaSite" id="SSLN_0001219101-mRNA-1"/>
    </source>
</evidence>
<evidence type="ECO:0000313" key="1">
    <source>
        <dbReference type="EMBL" id="VDL98131.1"/>
    </source>
</evidence>
<organism evidence="3">
    <name type="scientific">Schistocephalus solidus</name>
    <name type="common">Tapeworm</name>
    <dbReference type="NCBI Taxonomy" id="70667"/>
    <lineage>
        <taxon>Eukaryota</taxon>
        <taxon>Metazoa</taxon>
        <taxon>Spiralia</taxon>
        <taxon>Lophotrochozoa</taxon>
        <taxon>Platyhelminthes</taxon>
        <taxon>Cestoda</taxon>
        <taxon>Eucestoda</taxon>
        <taxon>Diphyllobothriidea</taxon>
        <taxon>Diphyllobothriidae</taxon>
        <taxon>Schistocephalus</taxon>
    </lineage>
</organism>
<dbReference type="EMBL" id="UYSU01036773">
    <property type="protein sequence ID" value="VDL98131.1"/>
    <property type="molecule type" value="Genomic_DNA"/>
</dbReference>
<reference evidence="3" key="1">
    <citation type="submission" date="2016-06" db="UniProtKB">
        <authorList>
            <consortium name="WormBaseParasite"/>
        </authorList>
    </citation>
    <scope>IDENTIFICATION</scope>
</reference>
<name>A0A183T5J8_SCHSO</name>